<organism evidence="7 8">
    <name type="scientific">Camellia sinensis var. sinensis</name>
    <name type="common">China tea</name>
    <dbReference type="NCBI Taxonomy" id="542762"/>
    <lineage>
        <taxon>Eukaryota</taxon>
        <taxon>Viridiplantae</taxon>
        <taxon>Streptophyta</taxon>
        <taxon>Embryophyta</taxon>
        <taxon>Tracheophyta</taxon>
        <taxon>Spermatophyta</taxon>
        <taxon>Magnoliopsida</taxon>
        <taxon>eudicotyledons</taxon>
        <taxon>Gunneridae</taxon>
        <taxon>Pentapetalae</taxon>
        <taxon>asterids</taxon>
        <taxon>Ericales</taxon>
        <taxon>Theaceae</taxon>
        <taxon>Camellia</taxon>
    </lineage>
</organism>
<gene>
    <name evidence="7" type="ORF">TEA_003540</name>
</gene>
<proteinExistence type="inferred from homology"/>
<feature type="transmembrane region" description="Helical" evidence="6">
    <location>
        <begin position="75"/>
        <end position="96"/>
    </location>
</feature>
<feature type="transmembrane region" description="Helical" evidence="6">
    <location>
        <begin position="44"/>
        <end position="63"/>
    </location>
</feature>
<dbReference type="GO" id="GO:0016020">
    <property type="term" value="C:membrane"/>
    <property type="evidence" value="ECO:0007669"/>
    <property type="project" value="UniProtKB-SubCell"/>
</dbReference>
<keyword evidence="5 6" id="KW-0472">Membrane</keyword>
<evidence type="ECO:0000313" key="7">
    <source>
        <dbReference type="EMBL" id="THG07551.1"/>
    </source>
</evidence>
<evidence type="ECO:0000256" key="5">
    <source>
        <dbReference type="ARBA" id="ARBA00023136"/>
    </source>
</evidence>
<comment type="subcellular location">
    <subcellularLocation>
        <location evidence="1">Membrane</location>
        <topology evidence="1">Multi-pass membrane protein</topology>
    </subcellularLocation>
</comment>
<protein>
    <submittedName>
        <fullName evidence="7">Uncharacterized protein</fullName>
    </submittedName>
</protein>
<keyword evidence="4 6" id="KW-1133">Transmembrane helix</keyword>
<dbReference type="Proteomes" id="UP000306102">
    <property type="component" value="Unassembled WGS sequence"/>
</dbReference>
<dbReference type="InterPro" id="IPR044991">
    <property type="entry name" value="TET_plant"/>
</dbReference>
<dbReference type="Pfam" id="PF00335">
    <property type="entry name" value="Tetraspanin"/>
    <property type="match status" value="1"/>
</dbReference>
<dbReference type="EMBL" id="SDRB02009941">
    <property type="protein sequence ID" value="THG07551.1"/>
    <property type="molecule type" value="Genomic_DNA"/>
</dbReference>
<keyword evidence="8" id="KW-1185">Reference proteome</keyword>
<name>A0A4S4DW34_CAMSN</name>
<reference evidence="7 8" key="1">
    <citation type="journal article" date="2018" name="Proc. Natl. Acad. Sci. U.S.A.">
        <title>Draft genome sequence of Camellia sinensis var. sinensis provides insights into the evolution of the tea genome and tea quality.</title>
        <authorList>
            <person name="Wei C."/>
            <person name="Yang H."/>
            <person name="Wang S."/>
            <person name="Zhao J."/>
            <person name="Liu C."/>
            <person name="Gao L."/>
            <person name="Xia E."/>
            <person name="Lu Y."/>
            <person name="Tai Y."/>
            <person name="She G."/>
            <person name="Sun J."/>
            <person name="Cao H."/>
            <person name="Tong W."/>
            <person name="Gao Q."/>
            <person name="Li Y."/>
            <person name="Deng W."/>
            <person name="Jiang X."/>
            <person name="Wang W."/>
            <person name="Chen Q."/>
            <person name="Zhang S."/>
            <person name="Li H."/>
            <person name="Wu J."/>
            <person name="Wang P."/>
            <person name="Li P."/>
            <person name="Shi C."/>
            <person name="Zheng F."/>
            <person name="Jian J."/>
            <person name="Huang B."/>
            <person name="Shan D."/>
            <person name="Shi M."/>
            <person name="Fang C."/>
            <person name="Yue Y."/>
            <person name="Li F."/>
            <person name="Li D."/>
            <person name="Wei S."/>
            <person name="Han B."/>
            <person name="Jiang C."/>
            <person name="Yin Y."/>
            <person name="Xia T."/>
            <person name="Zhang Z."/>
            <person name="Bennetzen J.L."/>
            <person name="Zhao S."/>
            <person name="Wan X."/>
        </authorList>
    </citation>
    <scope>NUCLEOTIDE SEQUENCE [LARGE SCALE GENOMIC DNA]</scope>
    <source>
        <strain evidence="8">cv. Shuchazao</strain>
        <tissue evidence="7">Leaf</tissue>
    </source>
</reference>
<dbReference type="GO" id="GO:0009734">
    <property type="term" value="P:auxin-activated signaling pathway"/>
    <property type="evidence" value="ECO:0007669"/>
    <property type="project" value="InterPro"/>
</dbReference>
<comment type="caution">
    <text evidence="7">The sequence shown here is derived from an EMBL/GenBank/DDBJ whole genome shotgun (WGS) entry which is preliminary data.</text>
</comment>
<sequence length="271" mass="30920">MVRFSHIVVVVLNLPSLLWSILIIFLTLSAITQAPEECYSESPVVGLAYGTFLFTLSMVALIGAIRANRCLLSTYVWMLFGWIVSLVCFSILFFILSKVSIEKATKDHREYDLNEYPEWLRRFAVEGGRWDVIKKCMVRGQICEKLLLEKDPDENGDLRIKESPILYSCCQPPLYCGFVNMNDTLWEIPKTGLASKDSDCFLWENNLDQVCYDCSSCKAGYIRILKEDWSTEAYFDAIMALFVTIILSIAFCAFRQAPMKNHTSNNDNTSA</sequence>
<feature type="transmembrane region" description="Helical" evidence="6">
    <location>
        <begin position="233"/>
        <end position="254"/>
    </location>
</feature>
<accession>A0A4S4DW34</accession>
<evidence type="ECO:0000256" key="2">
    <source>
        <dbReference type="ARBA" id="ARBA00006840"/>
    </source>
</evidence>
<evidence type="ECO:0000256" key="6">
    <source>
        <dbReference type="SAM" id="Phobius"/>
    </source>
</evidence>
<evidence type="ECO:0000313" key="8">
    <source>
        <dbReference type="Proteomes" id="UP000306102"/>
    </source>
</evidence>
<dbReference type="AlphaFoldDB" id="A0A4S4DW34"/>
<comment type="similarity">
    <text evidence="2">Belongs to the tetraspanin (TM4SF) family.</text>
</comment>
<dbReference type="InterPro" id="IPR018499">
    <property type="entry name" value="Tetraspanin/Peripherin"/>
</dbReference>
<evidence type="ECO:0000256" key="1">
    <source>
        <dbReference type="ARBA" id="ARBA00004141"/>
    </source>
</evidence>
<feature type="transmembrane region" description="Helical" evidence="6">
    <location>
        <begin position="7"/>
        <end position="32"/>
    </location>
</feature>
<evidence type="ECO:0000256" key="3">
    <source>
        <dbReference type="ARBA" id="ARBA00022692"/>
    </source>
</evidence>
<evidence type="ECO:0000256" key="4">
    <source>
        <dbReference type="ARBA" id="ARBA00022989"/>
    </source>
</evidence>
<keyword evidence="3 6" id="KW-0812">Transmembrane</keyword>
<dbReference type="PANTHER" id="PTHR32191">
    <property type="entry name" value="TETRASPANIN-8-RELATED"/>
    <property type="match status" value="1"/>
</dbReference>